<dbReference type="GeneID" id="19165898"/>
<keyword evidence="1" id="KW-0596">Phosphopantetheine</keyword>
<dbReference type="InterPro" id="IPR042104">
    <property type="entry name" value="PKS_dehydratase_sf"/>
</dbReference>
<dbReference type="Gene3D" id="3.40.366.10">
    <property type="entry name" value="Malonyl-Coenzyme A Acyl Carrier Protein, domain 2"/>
    <property type="match status" value="2"/>
</dbReference>
<keyword evidence="2" id="KW-0597">Phosphoprotein</keyword>
<dbReference type="InterPro" id="IPR001227">
    <property type="entry name" value="Ac_transferase_dom_sf"/>
</dbReference>
<proteinExistence type="predicted"/>
<dbReference type="InterPro" id="IPR049492">
    <property type="entry name" value="BD-FAE-like_dom"/>
</dbReference>
<dbReference type="GO" id="GO:0032259">
    <property type="term" value="P:methylation"/>
    <property type="evidence" value="ECO:0007669"/>
    <property type="project" value="UniProtKB-KW"/>
</dbReference>
<sequence>MASEGRDAGSALPSLIAFGSLNTWPAEHQLQQLRTVLRQYAWLRPVVEAVYDLPVLGRALVGKDPRLDKLDPQAGAERMAEWLSGGIVVPEPSRKRNAMTMTVTVIAQVVQYFTYLEQLDSPISHSSVLRSVAAGGGIQGFCAGLLSALAVASGETEDGVGKFAAISVRLAFCIGTYVDLDQSPDDVDAGYSTLAVRSKSPSAMEGVQRLLDNHPHTYIAVDRDARDITITTLTSVVDSLRTELLGHGLSVLDTGHRGRYHSDANRDVPQKILDVVQKHIVAGFGGHGLVRSNTNGEVLADEDGILAVLRSILVERANWYSTISKAADLLTSTPKSPFILAIGAVAVPLSIARSFVVTRIAIGSAHSGLSKEGTIFTSPPGAEAAPNRYPNNAVAVIGMSCKFPGADSIDDFWAMLTERTSMLAQMPSQRFKTEGLARASGSLRFWGNFVNDIDAFDHKFFKKSAREAASMDPQQRLLLQLTYEALESSGYFADTSRPRNIGCYLGACSTDYDSNVASHAPTAYATTGTLRAFLSGRLSHYFGWTGPSMVFDTACSSSAVAIHTACTALQSGECIQALAGGVTLMTSPYLYENLSTAHFLSPSGATKPFDARADGYCRGEGVGLVVLKKLSDALADGDDVLGVIASSAVNQNRNCVSITVPHSASQSELYYRVAKQAGISPQQVTFVEAHGTGTPVGDPIEMESIRQVFGGTKRTSPLFVSSVKGNIGHLEGASGVAGLIKAILQMEYRTVCAQASFQSLNPKIPALEPDNLCIPTTNRPLPDELLTACINNYGAAGSNAAMILIEGPPKASPSHGGLDSSTYSDLRKYPIQISASSATHLVSYCRTLDEFCQRKLPSASKAGFLPSLAFHLARRQNQELGYMLNIAATSIAELQSQLQRQSQGSHTIVQRPKANPVILCFGGQVSDRIALSKRVWQQSALLRYHLDACDKLLRVMGYPGLYPDIFQVEAMTDVVVLHSMVFAVQYASAQAWIESGLKVDSLIGHSIGQITALCVSGQLSVRDGLKLIAGRASLIRDHWGTESGTMIAVEADEQTIEELTSAIVSTNATHKPEIACYNGRTSHVVVSDKASAKRLEAGLVQRRLRHKRLNVPYGFHSRFTDVLIPQLEELASSLNFQDAKIPLEACSRDDGWVKVTPRAVAHHTRDPVFFGKAVERLRSRMGPCTWIEAGSDSSIVGMVRRALGQSPDSSDNFFPMQLNKSDSLEQLVDTTMGLWNCGQQVRFWNFHRRQASNYDLLRLPSYQFEKSRHWLELVTTPLASEDSKTSAAVADPASLTVEPALLTRLIHTNSQGHKFSINPTSDEYRSLVQGHTILGRPQCPPAMYLEIVTRAVNTVEKFGTDSSLSFRGFINEAPLGLEVDRNVSLHLEHNDSNWSFKIISELISSPRAKPAEPVCHASGFVSRQDSVKGVHDEFARYERLIGHEKITSVWNDAQSECLQGAMVYKVFSPLVHHAEYYRGVKGIAATAGLLAGRVSVPKQVPESMKNSTIQPHILDSFIQIPILHSNYVMDCARGDVFWLMEIARLQWGPGFMLHGGGVFPNATWDVLAFSSTESNEEAVYDMFVFDPASKKLVMLVLGARLAKGQLGSPIKVSPQANEASAGFVKVEHGAKTDNQDPKSSQTTRHIDTHSPDSDSSSTSSPTGLSGSRVSSPNASAITTPSTTPSALRITEKLSKLVAEHLEIEDRVTMDTNLVDHGLDSLLSIELGSDIMKHFSVELDMEKIHFDFTFGDLLKMVLDDGDAPEDSKSRAAVPVTTPEPIQQAPAPITGSSPRTAADAPDEEGVLRETQQIFEEIRFDFDKYAEQTQFKDFWANVYPKQANLVLSYVVEALRKLGCDLSSLKPGQKLPSITVLPKHTHLLAQMHEILADGGLIERQNDSTHVRTAKPVDPTPAATLFEDMLQLYPAHASETRLLNVTGSCLAECMTGQVDPLPLLFANKRNKEIVADVYDNAPMCQASTRLLAHYLARMFSTSQGIFRILEVGAGTGGTARYLVDFLAARGIKFEYTFTDISPSLVASAKKKFAGREQMKFLILDCDRAAPAELHNQFHIVIATNCIHATPNAGSAAANIVPMLRDEGVFCLVEFTRGLYWFDLVYGLLEGWWLFSDGRRHALADQWFWNRSLRAGGYRHVSWTDGNTHEAQTMRVIAAFKREATQSIPGSLAPSLVKRAGIPTETFTWKHVGKLSLQADVYYPKTPDDPAKKRPIAMMIHGGGHFLYGRRDIPMKHVRVLLQRGFLPVSVDYRLCPEITLLEGPVEDCCDALRWARETLPFVPLGVPGVTVDPNKLIALGWSSGGHLAMTLGHTAVGRGIKPPDVILPFYSPTDLESDHWDKPIYPKAAEEEPTEVWGFLDGVFEEPILDYAPVNNKKAAALSLTLQDDRARIILHMNWKAQTLPVMFHGLPSKNRVAEDDNTDWKALPKPPLEQIRAASPYWQILQGTYRTPTFMVHGNRDDWVPWQMSQTTIQALKSQGVEADIEIADHCGHAFDLFTVEDPLGTGWTAVEHAYDFACRVLGL</sequence>
<keyword evidence="5" id="KW-0511">Multifunctional enzyme</keyword>
<dbReference type="Pfam" id="PF00698">
    <property type="entry name" value="Acyl_transf_1"/>
    <property type="match status" value="1"/>
</dbReference>
<dbReference type="SUPFAM" id="SSF53474">
    <property type="entry name" value="alpha/beta-Hydrolases"/>
    <property type="match status" value="1"/>
</dbReference>
<dbReference type="SUPFAM" id="SSF53335">
    <property type="entry name" value="S-adenosyl-L-methionine-dependent methyltransferases"/>
    <property type="match status" value="1"/>
</dbReference>
<feature type="domain" description="PKS/mFAS DH" evidence="10">
    <location>
        <begin position="1298"/>
        <end position="1610"/>
    </location>
</feature>
<evidence type="ECO:0000259" key="9">
    <source>
        <dbReference type="PROSITE" id="PS52004"/>
    </source>
</evidence>
<dbReference type="InterPro" id="IPR014031">
    <property type="entry name" value="Ketoacyl_synth_C"/>
</dbReference>
<feature type="region of interest" description="C-terminal hotdog fold" evidence="6">
    <location>
        <begin position="1455"/>
        <end position="1610"/>
    </location>
</feature>
<dbReference type="InterPro" id="IPR029058">
    <property type="entry name" value="AB_hydrolase_fold"/>
</dbReference>
<name>W9YKV7_9EURO</name>
<dbReference type="InterPro" id="IPR020841">
    <property type="entry name" value="PKS_Beta-ketoAc_synthase_dom"/>
</dbReference>
<dbReference type="InterPro" id="IPR029063">
    <property type="entry name" value="SAM-dependent_MTases_sf"/>
</dbReference>
<dbReference type="Gene3D" id="3.40.50.150">
    <property type="entry name" value="Vaccinia Virus protein VP39"/>
    <property type="match status" value="1"/>
</dbReference>
<dbReference type="InterPro" id="IPR014030">
    <property type="entry name" value="Ketoacyl_synth_N"/>
</dbReference>
<feature type="active site" description="Proton donor; for dehydratase activity" evidence="6">
    <location>
        <position position="1515"/>
    </location>
</feature>
<organism evidence="11 12">
    <name type="scientific">Capronia epimyces CBS 606.96</name>
    <dbReference type="NCBI Taxonomy" id="1182542"/>
    <lineage>
        <taxon>Eukaryota</taxon>
        <taxon>Fungi</taxon>
        <taxon>Dikarya</taxon>
        <taxon>Ascomycota</taxon>
        <taxon>Pezizomycotina</taxon>
        <taxon>Eurotiomycetes</taxon>
        <taxon>Chaetothyriomycetidae</taxon>
        <taxon>Chaetothyriales</taxon>
        <taxon>Herpotrichiellaceae</taxon>
        <taxon>Capronia</taxon>
    </lineage>
</organism>
<dbReference type="SUPFAM" id="SSF47336">
    <property type="entry name" value="ACP-like"/>
    <property type="match status" value="1"/>
</dbReference>
<evidence type="ECO:0000256" key="1">
    <source>
        <dbReference type="ARBA" id="ARBA00022450"/>
    </source>
</evidence>
<protein>
    <submittedName>
        <fullName evidence="11">Uncharacterized protein</fullName>
    </submittedName>
</protein>
<dbReference type="InterPro" id="IPR018201">
    <property type="entry name" value="Ketoacyl_synth_AS"/>
</dbReference>
<evidence type="ECO:0000259" key="10">
    <source>
        <dbReference type="PROSITE" id="PS52019"/>
    </source>
</evidence>
<dbReference type="HOGENOM" id="CLU_000022_6_3_1"/>
<dbReference type="eggNOG" id="KOG1202">
    <property type="taxonomic scope" value="Eukaryota"/>
</dbReference>
<dbReference type="InterPro" id="IPR049900">
    <property type="entry name" value="PKS_mFAS_DH"/>
</dbReference>
<dbReference type="InterPro" id="IPR016039">
    <property type="entry name" value="Thiolase-like"/>
</dbReference>
<evidence type="ECO:0000256" key="3">
    <source>
        <dbReference type="ARBA" id="ARBA00022603"/>
    </source>
</evidence>
<dbReference type="InterPro" id="IPR036736">
    <property type="entry name" value="ACP-like_sf"/>
</dbReference>
<feature type="domain" description="Carrier" evidence="8">
    <location>
        <begin position="1684"/>
        <end position="1760"/>
    </location>
</feature>
<dbReference type="EMBL" id="AMGY01000001">
    <property type="protein sequence ID" value="EXJ93208.1"/>
    <property type="molecule type" value="Genomic_DNA"/>
</dbReference>
<evidence type="ECO:0000259" key="8">
    <source>
        <dbReference type="PROSITE" id="PS50075"/>
    </source>
</evidence>
<dbReference type="InterPro" id="IPR050091">
    <property type="entry name" value="PKS_NRPS_Biosynth_Enz"/>
</dbReference>
<feature type="region of interest" description="N-terminal hotdog fold" evidence="6">
    <location>
        <begin position="1298"/>
        <end position="1428"/>
    </location>
</feature>
<dbReference type="Pfam" id="PF16073">
    <property type="entry name" value="SAT"/>
    <property type="match status" value="1"/>
</dbReference>
<dbReference type="Pfam" id="PF20434">
    <property type="entry name" value="BD-FAE"/>
    <property type="match status" value="1"/>
</dbReference>
<dbReference type="GO" id="GO:0006633">
    <property type="term" value="P:fatty acid biosynthetic process"/>
    <property type="evidence" value="ECO:0007669"/>
    <property type="project" value="InterPro"/>
</dbReference>
<dbReference type="PROSITE" id="PS50075">
    <property type="entry name" value="CARRIER"/>
    <property type="match status" value="1"/>
</dbReference>
<dbReference type="PROSITE" id="PS52019">
    <property type="entry name" value="PKS_MFAS_DH"/>
    <property type="match status" value="1"/>
</dbReference>
<dbReference type="PANTHER" id="PTHR43775:SF21">
    <property type="entry name" value="NON-REDUCING POLYKETIDE SYNTHASE AUSA-RELATED"/>
    <property type="match status" value="1"/>
</dbReference>
<gene>
    <name evidence="11" type="ORF">A1O3_01765</name>
</gene>
<feature type="active site" description="Proton acceptor; for dehydratase activity" evidence="6">
    <location>
        <position position="1331"/>
    </location>
</feature>
<dbReference type="InterPro" id="IPR016035">
    <property type="entry name" value="Acyl_Trfase/lysoPLipase"/>
</dbReference>
<evidence type="ECO:0000256" key="6">
    <source>
        <dbReference type="PROSITE-ProRule" id="PRU01363"/>
    </source>
</evidence>
<dbReference type="InterPro" id="IPR013217">
    <property type="entry name" value="Methyltransf_12"/>
</dbReference>
<dbReference type="InterPro" id="IPR041068">
    <property type="entry name" value="HTH_51"/>
</dbReference>
<dbReference type="Gene3D" id="3.40.50.1820">
    <property type="entry name" value="alpha/beta hydrolase"/>
    <property type="match status" value="1"/>
</dbReference>
<dbReference type="Gene3D" id="3.10.129.110">
    <property type="entry name" value="Polyketide synthase dehydratase"/>
    <property type="match status" value="1"/>
</dbReference>
<dbReference type="Pfam" id="PF00109">
    <property type="entry name" value="ketoacyl-synt"/>
    <property type="match status" value="1"/>
</dbReference>
<dbReference type="GO" id="GO:0008168">
    <property type="term" value="F:methyltransferase activity"/>
    <property type="evidence" value="ECO:0007669"/>
    <property type="project" value="UniProtKB-KW"/>
</dbReference>
<dbReference type="CDD" id="cd02440">
    <property type="entry name" value="AdoMet_MTases"/>
    <property type="match status" value="1"/>
</dbReference>
<dbReference type="Gene3D" id="3.40.47.10">
    <property type="match status" value="1"/>
</dbReference>
<accession>W9YKV7</accession>
<dbReference type="Pfam" id="PF18558">
    <property type="entry name" value="HTH_51"/>
    <property type="match status" value="1"/>
</dbReference>
<keyword evidence="4" id="KW-0808">Transferase</keyword>
<keyword evidence="3" id="KW-0489">Methyltransferase</keyword>
<comment type="caution">
    <text evidence="11">The sequence shown here is derived from an EMBL/GenBank/DDBJ whole genome shotgun (WGS) entry which is preliminary data.</text>
</comment>
<evidence type="ECO:0000313" key="12">
    <source>
        <dbReference type="Proteomes" id="UP000019478"/>
    </source>
</evidence>
<feature type="compositionally biased region" description="Low complexity" evidence="7">
    <location>
        <begin position="1653"/>
        <end position="1685"/>
    </location>
</feature>
<dbReference type="InterPro" id="IPR014043">
    <property type="entry name" value="Acyl_transferase_dom"/>
</dbReference>
<keyword evidence="12" id="KW-1185">Reference proteome</keyword>
<evidence type="ECO:0000256" key="7">
    <source>
        <dbReference type="SAM" id="MobiDB-lite"/>
    </source>
</evidence>
<feature type="domain" description="Ketosynthase family 3 (KS3)" evidence="9">
    <location>
        <begin position="391"/>
        <end position="806"/>
    </location>
</feature>
<dbReference type="SUPFAM" id="SSF52151">
    <property type="entry name" value="FabD/lysophospholipase-like"/>
    <property type="match status" value="1"/>
</dbReference>
<dbReference type="STRING" id="1182542.W9YKV7"/>
<dbReference type="GO" id="GO:0004312">
    <property type="term" value="F:fatty acid synthase activity"/>
    <property type="evidence" value="ECO:0007669"/>
    <property type="project" value="TreeGrafter"/>
</dbReference>
<reference evidence="11 12" key="1">
    <citation type="submission" date="2013-03" db="EMBL/GenBank/DDBJ databases">
        <title>The Genome Sequence of Capronia epimyces CBS 606.96.</title>
        <authorList>
            <consortium name="The Broad Institute Genomics Platform"/>
            <person name="Cuomo C."/>
            <person name="de Hoog S."/>
            <person name="Gorbushina A."/>
            <person name="Walker B."/>
            <person name="Young S.K."/>
            <person name="Zeng Q."/>
            <person name="Gargeya S."/>
            <person name="Fitzgerald M."/>
            <person name="Haas B."/>
            <person name="Abouelleil A."/>
            <person name="Allen A.W."/>
            <person name="Alvarado L."/>
            <person name="Arachchi H.M."/>
            <person name="Berlin A.M."/>
            <person name="Chapman S.B."/>
            <person name="Gainer-Dewar J."/>
            <person name="Goldberg J."/>
            <person name="Griggs A."/>
            <person name="Gujja S."/>
            <person name="Hansen M."/>
            <person name="Howarth C."/>
            <person name="Imamovic A."/>
            <person name="Ireland A."/>
            <person name="Larimer J."/>
            <person name="McCowan C."/>
            <person name="Murphy C."/>
            <person name="Pearson M."/>
            <person name="Poon T.W."/>
            <person name="Priest M."/>
            <person name="Roberts A."/>
            <person name="Saif S."/>
            <person name="Shea T."/>
            <person name="Sisk P."/>
            <person name="Sykes S."/>
            <person name="Wortman J."/>
            <person name="Nusbaum C."/>
            <person name="Birren B."/>
        </authorList>
    </citation>
    <scope>NUCLEOTIDE SEQUENCE [LARGE SCALE GENOMIC DNA]</scope>
    <source>
        <strain evidence="11 12">CBS 606.96</strain>
    </source>
</reference>
<dbReference type="Pfam" id="PF08242">
    <property type="entry name" value="Methyltransf_12"/>
    <property type="match status" value="1"/>
</dbReference>
<dbReference type="Gene3D" id="3.30.70.3290">
    <property type="match status" value="1"/>
</dbReference>
<dbReference type="CDD" id="cd00833">
    <property type="entry name" value="PKS"/>
    <property type="match status" value="1"/>
</dbReference>
<dbReference type="Pfam" id="PF02801">
    <property type="entry name" value="Ketoacyl-synt_C"/>
    <property type="match status" value="1"/>
</dbReference>
<dbReference type="RefSeq" id="XP_007730098.1">
    <property type="nucleotide sequence ID" value="XM_007731908.1"/>
</dbReference>
<dbReference type="SUPFAM" id="SSF53901">
    <property type="entry name" value="Thiolase-like"/>
    <property type="match status" value="1"/>
</dbReference>
<dbReference type="InterPro" id="IPR032088">
    <property type="entry name" value="SAT"/>
</dbReference>
<evidence type="ECO:0000256" key="4">
    <source>
        <dbReference type="ARBA" id="ARBA00022679"/>
    </source>
</evidence>
<dbReference type="PROSITE" id="PS00606">
    <property type="entry name" value="KS3_1"/>
    <property type="match status" value="1"/>
</dbReference>
<evidence type="ECO:0000313" key="11">
    <source>
        <dbReference type="EMBL" id="EXJ93208.1"/>
    </source>
</evidence>
<feature type="region of interest" description="Disordered" evidence="7">
    <location>
        <begin position="1764"/>
        <end position="1801"/>
    </location>
</feature>
<dbReference type="GO" id="GO:0004315">
    <property type="term" value="F:3-oxoacyl-[acyl-carrier-protein] synthase activity"/>
    <property type="evidence" value="ECO:0007669"/>
    <property type="project" value="InterPro"/>
</dbReference>
<dbReference type="SMART" id="SM00827">
    <property type="entry name" value="PKS_AT"/>
    <property type="match status" value="1"/>
</dbReference>
<feature type="region of interest" description="Disordered" evidence="7">
    <location>
        <begin position="1628"/>
        <end position="1685"/>
    </location>
</feature>
<evidence type="ECO:0000256" key="5">
    <source>
        <dbReference type="ARBA" id="ARBA00023268"/>
    </source>
</evidence>
<dbReference type="SMART" id="SM00825">
    <property type="entry name" value="PKS_KS"/>
    <property type="match status" value="1"/>
</dbReference>
<dbReference type="Gene3D" id="1.10.1200.10">
    <property type="entry name" value="ACP-like"/>
    <property type="match status" value="1"/>
</dbReference>
<dbReference type="GO" id="GO:0044550">
    <property type="term" value="P:secondary metabolite biosynthetic process"/>
    <property type="evidence" value="ECO:0007669"/>
    <property type="project" value="UniProtKB-ARBA"/>
</dbReference>
<dbReference type="PROSITE" id="PS52004">
    <property type="entry name" value="KS3_2"/>
    <property type="match status" value="1"/>
</dbReference>
<dbReference type="Proteomes" id="UP000019478">
    <property type="component" value="Unassembled WGS sequence"/>
</dbReference>
<dbReference type="PANTHER" id="PTHR43775">
    <property type="entry name" value="FATTY ACID SYNTHASE"/>
    <property type="match status" value="1"/>
</dbReference>
<evidence type="ECO:0000256" key="2">
    <source>
        <dbReference type="ARBA" id="ARBA00022553"/>
    </source>
</evidence>
<dbReference type="OrthoDB" id="4152721at2759"/>
<dbReference type="Pfam" id="PF00550">
    <property type="entry name" value="PP-binding"/>
    <property type="match status" value="1"/>
</dbReference>
<dbReference type="InterPro" id="IPR009081">
    <property type="entry name" value="PP-bd_ACP"/>
</dbReference>